<dbReference type="GO" id="GO:0046872">
    <property type="term" value="F:metal ion binding"/>
    <property type="evidence" value="ECO:0007669"/>
    <property type="project" value="UniProtKB-KW"/>
</dbReference>
<name>A0AA36NAP2_9DINO</name>
<dbReference type="AlphaFoldDB" id="A0AA36NAP2"/>
<keyword evidence="1" id="KW-0479">Metal-binding</keyword>
<organism evidence="3 4">
    <name type="scientific">Effrenium voratum</name>
    <dbReference type="NCBI Taxonomy" id="2562239"/>
    <lineage>
        <taxon>Eukaryota</taxon>
        <taxon>Sar</taxon>
        <taxon>Alveolata</taxon>
        <taxon>Dinophyceae</taxon>
        <taxon>Suessiales</taxon>
        <taxon>Symbiodiniaceae</taxon>
        <taxon>Effrenium</taxon>
    </lineage>
</organism>
<sequence length="344" mass="36949">MELSRSFERSGFAVVTGHGIPPQHVESLRSAAYDFFRSPMEEKKKYDKGKGYGFGGYNNRRENGAQLLGDFSRPNDLVESLHAGLANLRSGVEAVQLAKGAADAADAHGRCNAKDVSGCEMEESTPEVISRPAAAFLHSAEHLAHLAGRALQLSQGVQDEELDLVIDPMGGGLRLAFYPFGGEEPSEGQMGYGAHIDSGGITVVSLDPSNTGGLQVDISGIGTTGEEEDRHWVDVPFVRDSLVLNVGALLSRWTGGKWKASVHRVVAGQAKKDRLSIITGALSPKVDGPAFRGFTGLADHLAPVSAAEYLGTRVELHRPEYAEEKGLSMESLTQESERIRQLQI</sequence>
<keyword evidence="1" id="KW-0560">Oxidoreductase</keyword>
<comment type="caution">
    <text evidence="3">The sequence shown here is derived from an EMBL/GenBank/DDBJ whole genome shotgun (WGS) entry which is preliminary data.</text>
</comment>
<dbReference type="Pfam" id="PF03171">
    <property type="entry name" value="2OG-FeII_Oxy"/>
    <property type="match status" value="1"/>
</dbReference>
<dbReference type="Gene3D" id="2.60.120.330">
    <property type="entry name" value="B-lactam Antibiotic, Isopenicillin N Synthase, Chain"/>
    <property type="match status" value="1"/>
</dbReference>
<dbReference type="InterPro" id="IPR044861">
    <property type="entry name" value="IPNS-like_FE2OG_OXY"/>
</dbReference>
<protein>
    <recommendedName>
        <fullName evidence="2">Fe2OG dioxygenase domain-containing protein</fullName>
    </recommendedName>
</protein>
<dbReference type="InterPro" id="IPR027443">
    <property type="entry name" value="IPNS-like_sf"/>
</dbReference>
<dbReference type="SUPFAM" id="SSF51197">
    <property type="entry name" value="Clavaminate synthase-like"/>
    <property type="match status" value="1"/>
</dbReference>
<dbReference type="InterPro" id="IPR050231">
    <property type="entry name" value="Iron_ascorbate_oxido_reductase"/>
</dbReference>
<evidence type="ECO:0000313" key="3">
    <source>
        <dbReference type="EMBL" id="CAJ1395423.1"/>
    </source>
</evidence>
<gene>
    <name evidence="3" type="ORF">EVOR1521_LOCUS19854</name>
</gene>
<dbReference type="InterPro" id="IPR026992">
    <property type="entry name" value="DIOX_N"/>
</dbReference>
<dbReference type="GO" id="GO:0016491">
    <property type="term" value="F:oxidoreductase activity"/>
    <property type="evidence" value="ECO:0007669"/>
    <property type="project" value="UniProtKB-KW"/>
</dbReference>
<evidence type="ECO:0000313" key="4">
    <source>
        <dbReference type="Proteomes" id="UP001178507"/>
    </source>
</evidence>
<feature type="domain" description="Fe2OG dioxygenase" evidence="2">
    <location>
        <begin position="165"/>
        <end position="284"/>
    </location>
</feature>
<dbReference type="InterPro" id="IPR005123">
    <property type="entry name" value="Oxoglu/Fe-dep_dioxygenase_dom"/>
</dbReference>
<comment type="similarity">
    <text evidence="1">Belongs to the iron/ascorbate-dependent oxidoreductase family.</text>
</comment>
<dbReference type="Pfam" id="PF14226">
    <property type="entry name" value="DIOX_N"/>
    <property type="match status" value="1"/>
</dbReference>
<reference evidence="3" key="1">
    <citation type="submission" date="2023-08" db="EMBL/GenBank/DDBJ databases">
        <authorList>
            <person name="Chen Y."/>
            <person name="Shah S."/>
            <person name="Dougan E. K."/>
            <person name="Thang M."/>
            <person name="Chan C."/>
        </authorList>
    </citation>
    <scope>NUCLEOTIDE SEQUENCE</scope>
</reference>
<evidence type="ECO:0000259" key="2">
    <source>
        <dbReference type="PROSITE" id="PS51471"/>
    </source>
</evidence>
<dbReference type="PANTHER" id="PTHR47990">
    <property type="entry name" value="2-OXOGLUTARATE (2OG) AND FE(II)-DEPENDENT OXYGENASE SUPERFAMILY PROTEIN-RELATED"/>
    <property type="match status" value="1"/>
</dbReference>
<keyword evidence="1" id="KW-0408">Iron</keyword>
<dbReference type="EMBL" id="CAUJNA010003157">
    <property type="protein sequence ID" value="CAJ1395423.1"/>
    <property type="molecule type" value="Genomic_DNA"/>
</dbReference>
<evidence type="ECO:0000256" key="1">
    <source>
        <dbReference type="RuleBase" id="RU003682"/>
    </source>
</evidence>
<keyword evidence="4" id="KW-1185">Reference proteome</keyword>
<dbReference type="Proteomes" id="UP001178507">
    <property type="component" value="Unassembled WGS sequence"/>
</dbReference>
<proteinExistence type="inferred from homology"/>
<dbReference type="PROSITE" id="PS51471">
    <property type="entry name" value="FE2OG_OXY"/>
    <property type="match status" value="1"/>
</dbReference>
<accession>A0AA36NAP2</accession>